<gene>
    <name evidence="1" type="ORF">QFC20_004134</name>
</gene>
<accession>A0ACC2W475</accession>
<reference evidence="1" key="1">
    <citation type="submission" date="2023-04" db="EMBL/GenBank/DDBJ databases">
        <title>Draft Genome sequencing of Naganishia species isolated from polar environments using Oxford Nanopore Technology.</title>
        <authorList>
            <person name="Leo P."/>
            <person name="Venkateswaran K."/>
        </authorList>
    </citation>
    <scope>NUCLEOTIDE SEQUENCE</scope>
    <source>
        <strain evidence="1">MNA-CCFEE 5262</strain>
    </source>
</reference>
<dbReference type="Proteomes" id="UP001230649">
    <property type="component" value="Unassembled WGS sequence"/>
</dbReference>
<comment type="caution">
    <text evidence="1">The sequence shown here is derived from an EMBL/GenBank/DDBJ whole genome shotgun (WGS) entry which is preliminary data.</text>
</comment>
<evidence type="ECO:0000313" key="2">
    <source>
        <dbReference type="Proteomes" id="UP001230649"/>
    </source>
</evidence>
<organism evidence="1 2">
    <name type="scientific">Naganishia adeliensis</name>
    <dbReference type="NCBI Taxonomy" id="92952"/>
    <lineage>
        <taxon>Eukaryota</taxon>
        <taxon>Fungi</taxon>
        <taxon>Dikarya</taxon>
        <taxon>Basidiomycota</taxon>
        <taxon>Agaricomycotina</taxon>
        <taxon>Tremellomycetes</taxon>
        <taxon>Filobasidiales</taxon>
        <taxon>Filobasidiaceae</taxon>
        <taxon>Naganishia</taxon>
    </lineage>
</organism>
<sequence length="531" mass="59484">MVNNGYLPFSRKTSDCVLPTTTTYYPNLVTTTHANFRPADWIHFPARRKHLVRIAVLCIIVGGWVFLSPSGRAARGWEDFSVSGSASAEDPKQAVSNDETQHPRPISLADSASASAIAAGLLDGLVPLEENMPNPTIHSVLGVEAENAYEYGSRTLQDYKKSLSVFIDHATPDYLKSELHSALDRYTDNTHPRIYLKDDPDRLPGLGEEAGTRNIWQTDAKSEHAESAPVASWKDNGEGWDWKLLNDDDASRYVAKTLKDSRLKLVWDLLPSGILVRSGLDRDRICIDRDYLLIWQHSDMLRYLLLLLEGGIYSDTDTKRLKPISEWTNGARLWNDGRGWLYGNRDELNLAEELTGVGEDDLGPPSVVLGIEADVGDREDWHDWWPRPVQIVQWTISSTPHHPIALDVVRHITHQTKTAIDWQFARPHLIRNLTEAGDKAKAEQLKQATILSEPKEGGPVGVMNWTGPGVWTDAVLRYLRVKFGLRWTDLKDLQEPIRVGEVLILPVTGFSPGVGLFGAKSPFGKRDQEGR</sequence>
<keyword evidence="2" id="KW-1185">Reference proteome</keyword>
<evidence type="ECO:0000313" key="1">
    <source>
        <dbReference type="EMBL" id="KAJ9105897.1"/>
    </source>
</evidence>
<dbReference type="EMBL" id="JASBWS010000045">
    <property type="protein sequence ID" value="KAJ9105897.1"/>
    <property type="molecule type" value="Genomic_DNA"/>
</dbReference>
<proteinExistence type="predicted"/>
<protein>
    <submittedName>
        <fullName evidence="1">Uncharacterized protein</fullName>
    </submittedName>
</protein>
<name>A0ACC2W475_9TREE</name>